<proteinExistence type="predicted"/>
<dbReference type="InterPro" id="IPR022552">
    <property type="entry name" value="UPF_Ycf55"/>
</dbReference>
<protein>
    <recommendedName>
        <fullName evidence="3">Phosphoglycolate phosphatase</fullName>
    </recommendedName>
</protein>
<evidence type="ECO:0008006" key="3">
    <source>
        <dbReference type="Google" id="ProtNLM"/>
    </source>
</evidence>
<sequence length="515" mass="58587">MAESIAPQSCFKPCMWRICANKRSYEMRNVYLKTSQRKFSRGSCKVVWLSTFKGYKLTSLGVSLSLRSPFLRETSLRCFGGLVNGAASSDWLPIGDQLLLITSIFLTYMAGVIPAQKSKLTPQKLFTQDHLVPESSTSSGSAEKNEDQGSSYAWDSVKAKLLDSIAFIEHRNNMGKTMVDIELHSEKLKQPLSLCALSNGPKLRLLWAYFQLLEEEVNHFLGDSKNINMDDWLIVFPEIIRKSCLPVCTSWLEKELCLENNNLDKALPSLMIEKLKGDDTVLQNIRKSGKEVLYAELLYFLRFGSLRNTCCYDRSLFITHAGSILEDLVITLADGIANIYLEFISVDGTSSNEMNDIVLTMCKLSTRALQKLRNEVALNRWLYENLESVISMFEDRFDLCTLQLQLIEEPSLSQPENYSWWKKFTLGTSKTISSPFKYAVIAHLFMPVKRTKELRALTGWRYYLSLYLELADISLPLIKAVIGKISDAISFFLVCLIGRSLGLIYTGIRQSLRWK</sequence>
<name>A0A7J7BYG4_TRIWF</name>
<dbReference type="PANTHER" id="PTHR36807:SF2">
    <property type="entry name" value="PHOSPHOGLYCOLATE PHOSPHATASE"/>
    <property type="match status" value="1"/>
</dbReference>
<dbReference type="Proteomes" id="UP000593562">
    <property type="component" value="Unassembled WGS sequence"/>
</dbReference>
<keyword evidence="2" id="KW-1185">Reference proteome</keyword>
<gene>
    <name evidence="1" type="ORF">HS088_TW22G00276</name>
</gene>
<dbReference type="PANTHER" id="PTHR36807">
    <property type="entry name" value="PHOSPHOGLYCOLATE PHOSPHATASE"/>
    <property type="match status" value="1"/>
</dbReference>
<comment type="caution">
    <text evidence="1">The sequence shown here is derived from an EMBL/GenBank/DDBJ whole genome shotgun (WGS) entry which is preliminary data.</text>
</comment>
<evidence type="ECO:0000313" key="1">
    <source>
        <dbReference type="EMBL" id="KAF5726596.1"/>
    </source>
</evidence>
<organism evidence="1 2">
    <name type="scientific">Tripterygium wilfordii</name>
    <name type="common">Thunder God vine</name>
    <dbReference type="NCBI Taxonomy" id="458696"/>
    <lineage>
        <taxon>Eukaryota</taxon>
        <taxon>Viridiplantae</taxon>
        <taxon>Streptophyta</taxon>
        <taxon>Embryophyta</taxon>
        <taxon>Tracheophyta</taxon>
        <taxon>Spermatophyta</taxon>
        <taxon>Magnoliopsida</taxon>
        <taxon>eudicotyledons</taxon>
        <taxon>Gunneridae</taxon>
        <taxon>Pentapetalae</taxon>
        <taxon>rosids</taxon>
        <taxon>fabids</taxon>
        <taxon>Celastrales</taxon>
        <taxon>Celastraceae</taxon>
        <taxon>Tripterygium</taxon>
    </lineage>
</organism>
<evidence type="ECO:0000313" key="2">
    <source>
        <dbReference type="Proteomes" id="UP000593562"/>
    </source>
</evidence>
<dbReference type="AlphaFoldDB" id="A0A7J7BYG4"/>
<reference evidence="1 2" key="1">
    <citation type="journal article" date="2020" name="Nat. Commun.">
        <title>Genome of Tripterygium wilfordii and identification of cytochrome P450 involved in triptolide biosynthesis.</title>
        <authorList>
            <person name="Tu L."/>
            <person name="Su P."/>
            <person name="Zhang Z."/>
            <person name="Gao L."/>
            <person name="Wang J."/>
            <person name="Hu T."/>
            <person name="Zhou J."/>
            <person name="Zhang Y."/>
            <person name="Zhao Y."/>
            <person name="Liu Y."/>
            <person name="Song Y."/>
            <person name="Tong Y."/>
            <person name="Lu Y."/>
            <person name="Yang J."/>
            <person name="Xu C."/>
            <person name="Jia M."/>
            <person name="Peters R.J."/>
            <person name="Huang L."/>
            <person name="Gao W."/>
        </authorList>
    </citation>
    <scope>NUCLEOTIDE SEQUENCE [LARGE SCALE GENOMIC DNA]</scope>
    <source>
        <strain evidence="2">cv. XIE 37</strain>
        <tissue evidence="1">Leaf</tissue>
    </source>
</reference>
<dbReference type="OrthoDB" id="2020436at2759"/>
<dbReference type="FunCoup" id="A0A7J7BYG4">
    <property type="interactions" value="2182"/>
</dbReference>
<accession>A0A7J7BYG4</accession>
<dbReference type="EMBL" id="JAAARO010000022">
    <property type="protein sequence ID" value="KAF5726596.1"/>
    <property type="molecule type" value="Genomic_DNA"/>
</dbReference>
<dbReference type="InParanoid" id="A0A7J7BYG4"/>
<dbReference type="Pfam" id="PF12452">
    <property type="entry name" value="DUF3685"/>
    <property type="match status" value="2"/>
</dbReference>